<dbReference type="InterPro" id="IPR016024">
    <property type="entry name" value="ARM-type_fold"/>
</dbReference>
<dbReference type="InterPro" id="IPR029063">
    <property type="entry name" value="SAM-dependent_MTases_sf"/>
</dbReference>
<keyword evidence="3" id="KW-1185">Reference proteome</keyword>
<gene>
    <name evidence="2" type="ORF">AKJ09_02500</name>
</gene>
<dbReference type="GO" id="GO:0016423">
    <property type="term" value="F:tRNA (guanine) methyltransferase activity"/>
    <property type="evidence" value="ECO:0007669"/>
    <property type="project" value="TreeGrafter"/>
</dbReference>
<dbReference type="InterPro" id="IPR011989">
    <property type="entry name" value="ARM-like"/>
</dbReference>
<dbReference type="SUPFAM" id="SSF48371">
    <property type="entry name" value="ARM repeat"/>
    <property type="match status" value="1"/>
</dbReference>
<dbReference type="SUPFAM" id="SSF53335">
    <property type="entry name" value="S-adenosyl-L-methionine-dependent methyltransferases"/>
    <property type="match status" value="1"/>
</dbReference>
<evidence type="ECO:0000313" key="3">
    <source>
        <dbReference type="Proteomes" id="UP000064967"/>
    </source>
</evidence>
<proteinExistence type="predicted"/>
<evidence type="ECO:0000313" key="2">
    <source>
        <dbReference type="EMBL" id="AKU95836.1"/>
    </source>
</evidence>
<dbReference type="STRING" id="1391654.AKJ09_02500"/>
<dbReference type="InterPro" id="IPR000241">
    <property type="entry name" value="RlmKL-like_Mtase"/>
</dbReference>
<organism evidence="2 3">
    <name type="scientific">Labilithrix luteola</name>
    <dbReference type="NCBI Taxonomy" id="1391654"/>
    <lineage>
        <taxon>Bacteria</taxon>
        <taxon>Pseudomonadati</taxon>
        <taxon>Myxococcota</taxon>
        <taxon>Polyangia</taxon>
        <taxon>Polyangiales</taxon>
        <taxon>Labilitrichaceae</taxon>
        <taxon>Labilithrix</taxon>
    </lineage>
</organism>
<dbReference type="EMBL" id="CP012333">
    <property type="protein sequence ID" value="AKU95836.1"/>
    <property type="molecule type" value="Genomic_DNA"/>
</dbReference>
<dbReference type="AlphaFoldDB" id="A0A0K1PR34"/>
<keyword evidence="2" id="KW-0489">Methyltransferase</keyword>
<dbReference type="PANTHER" id="PTHR14911">
    <property type="entry name" value="THUMP DOMAIN-CONTAINING"/>
    <property type="match status" value="1"/>
</dbReference>
<dbReference type="Gene3D" id="1.25.10.10">
    <property type="entry name" value="Leucine-rich Repeat Variant"/>
    <property type="match status" value="1"/>
</dbReference>
<name>A0A0K1PR34_9BACT</name>
<reference evidence="2 3" key="1">
    <citation type="submission" date="2015-08" db="EMBL/GenBank/DDBJ databases">
        <authorList>
            <person name="Babu N.S."/>
            <person name="Beckwith C.J."/>
            <person name="Beseler K.G."/>
            <person name="Brison A."/>
            <person name="Carone J.V."/>
            <person name="Caskin T.P."/>
            <person name="Diamond M."/>
            <person name="Durham M.E."/>
            <person name="Foxe J.M."/>
            <person name="Go M."/>
            <person name="Henderson B.A."/>
            <person name="Jones I.B."/>
            <person name="McGettigan J.A."/>
            <person name="Micheletti S.J."/>
            <person name="Nasrallah M.E."/>
            <person name="Ortiz D."/>
            <person name="Piller C.R."/>
            <person name="Privatt S.R."/>
            <person name="Schneider S.L."/>
            <person name="Sharp S."/>
            <person name="Smith T.C."/>
            <person name="Stanton J.D."/>
            <person name="Ullery H.E."/>
            <person name="Wilson R.J."/>
            <person name="Serrano M.G."/>
            <person name="Buck G."/>
            <person name="Lee V."/>
            <person name="Wang Y."/>
            <person name="Carvalho R."/>
            <person name="Voegtly L."/>
            <person name="Shi R."/>
            <person name="Duckworth R."/>
            <person name="Johnson A."/>
            <person name="Loviza R."/>
            <person name="Walstead R."/>
            <person name="Shah Z."/>
            <person name="Kiflezghi M."/>
            <person name="Wade K."/>
            <person name="Ball S.L."/>
            <person name="Bradley K.W."/>
            <person name="Asai D.J."/>
            <person name="Bowman C.A."/>
            <person name="Russell D.A."/>
            <person name="Pope W.H."/>
            <person name="Jacobs-Sera D."/>
            <person name="Hendrix R.W."/>
            <person name="Hatfull G.F."/>
        </authorList>
    </citation>
    <scope>NUCLEOTIDE SEQUENCE [LARGE SCALE GENOMIC DNA]</scope>
    <source>
        <strain evidence="2 3">DSM 27648</strain>
    </source>
</reference>
<dbReference type="Pfam" id="PF13646">
    <property type="entry name" value="HEAT_2"/>
    <property type="match status" value="1"/>
</dbReference>
<dbReference type="GO" id="GO:0030488">
    <property type="term" value="P:tRNA methylation"/>
    <property type="evidence" value="ECO:0007669"/>
    <property type="project" value="TreeGrafter"/>
</dbReference>
<dbReference type="PANTHER" id="PTHR14911:SF13">
    <property type="entry name" value="TRNA (GUANINE(6)-N2)-METHYLTRANSFERASE THUMP3"/>
    <property type="match status" value="1"/>
</dbReference>
<dbReference type="Pfam" id="PF01170">
    <property type="entry name" value="UPF0020"/>
    <property type="match status" value="1"/>
</dbReference>
<accession>A0A0K1PR34</accession>
<evidence type="ECO:0000259" key="1">
    <source>
        <dbReference type="Pfam" id="PF01170"/>
    </source>
</evidence>
<feature type="domain" description="Ribosomal RNA large subunit methyltransferase K/L-like methyltransferase" evidence="1">
    <location>
        <begin position="365"/>
        <end position="524"/>
    </location>
</feature>
<dbReference type="Proteomes" id="UP000064967">
    <property type="component" value="Chromosome"/>
</dbReference>
<dbReference type="KEGG" id="llu:AKJ09_02500"/>
<protein>
    <submittedName>
        <fullName evidence="2">Putative N6-adenine-specific RNA methylase containing THUMP domain protein</fullName>
    </submittedName>
</protein>
<sequence length="548" mass="58952">MIMAPSTGEVPLTSRVRDPGFTPSVRDLPKLLELIGTDDEELATAVERAVLRIETQYRARVVETVTAAATAATRPARGRLAKLVGRLATGGAVEDAVRAWLLGALRDADPKTRRTAARSLGKLKPRTKSEAASTEKALLEAWDAAEGDDDRRALTEALGKIGSREALAKISQGTPDKVASRAAVMIERAAARENPGRIDLSASRNAPIRFHTRAGLEGIVAEELGRVWKPELRGPGVVEATLDGPLASAAAIRTATHVGFPLARVVRRDDLAESIVETLLAREATSLFETFTKTGGAPIRFRLAWAQGGHRRALAWRCAELVRERTKTLVNDPTDSTWEVVVDDRDGKLSIELVPRGFTDERFAYRTGVVPASSHPTIAAALARVAPRSDDDVVWDPFVGAGAELVERARLGPAKALFGTDIEDEALAAARKNLENAGVTATLHRADALTFQPSRVTLIITNPPMGRRVQRGAHTDLLERFVSHAAKVLVPGGAIVWTLPEARKIQARAEQEGFTVEGSVTVDMGGFPAELCVYRLGGKRRRPAGGKT</sequence>
<keyword evidence="2" id="KW-0808">Transferase</keyword>
<dbReference type="CDD" id="cd02440">
    <property type="entry name" value="AdoMet_MTases"/>
    <property type="match status" value="1"/>
</dbReference>
<dbReference type="Gene3D" id="3.40.50.150">
    <property type="entry name" value="Vaccinia Virus protein VP39"/>
    <property type="match status" value="1"/>
</dbReference>